<dbReference type="Pfam" id="PF06743">
    <property type="entry name" value="FAST_1"/>
    <property type="match status" value="1"/>
</dbReference>
<reference evidence="2" key="1">
    <citation type="journal article" date="2016" name="Insect Biochem. Mol. Biol.">
        <title>Multifaceted biological insights from a draft genome sequence of the tobacco hornworm moth, Manduca sexta.</title>
        <authorList>
            <person name="Kanost M.R."/>
            <person name="Arrese E.L."/>
            <person name="Cao X."/>
            <person name="Chen Y.R."/>
            <person name="Chellapilla S."/>
            <person name="Goldsmith M.R."/>
            <person name="Grosse-Wilde E."/>
            <person name="Heckel D.G."/>
            <person name="Herndon N."/>
            <person name="Jiang H."/>
            <person name="Papanicolaou A."/>
            <person name="Qu J."/>
            <person name="Soulages J.L."/>
            <person name="Vogel H."/>
            <person name="Walters J."/>
            <person name="Waterhouse R.M."/>
            <person name="Ahn S.J."/>
            <person name="Almeida F.C."/>
            <person name="An C."/>
            <person name="Aqrawi P."/>
            <person name="Bretschneider A."/>
            <person name="Bryant W.B."/>
            <person name="Bucks S."/>
            <person name="Chao H."/>
            <person name="Chevignon G."/>
            <person name="Christen J.M."/>
            <person name="Clarke D.F."/>
            <person name="Dittmer N.T."/>
            <person name="Ferguson L.C.F."/>
            <person name="Garavelou S."/>
            <person name="Gordon K.H.J."/>
            <person name="Gunaratna R.T."/>
            <person name="Han Y."/>
            <person name="Hauser F."/>
            <person name="He Y."/>
            <person name="Heidel-Fischer H."/>
            <person name="Hirsh A."/>
            <person name="Hu Y."/>
            <person name="Jiang H."/>
            <person name="Kalra D."/>
            <person name="Klinner C."/>
            <person name="Konig C."/>
            <person name="Kovar C."/>
            <person name="Kroll A.R."/>
            <person name="Kuwar S.S."/>
            <person name="Lee S.L."/>
            <person name="Lehman R."/>
            <person name="Li K."/>
            <person name="Li Z."/>
            <person name="Liang H."/>
            <person name="Lovelace S."/>
            <person name="Lu Z."/>
            <person name="Mansfield J.H."/>
            <person name="McCulloch K.J."/>
            <person name="Mathew T."/>
            <person name="Morton B."/>
            <person name="Muzny D.M."/>
            <person name="Neunemann D."/>
            <person name="Ongeri F."/>
            <person name="Pauchet Y."/>
            <person name="Pu L.L."/>
            <person name="Pyrousis I."/>
            <person name="Rao X.J."/>
            <person name="Redding A."/>
            <person name="Roesel C."/>
            <person name="Sanchez-Gracia A."/>
            <person name="Schaack S."/>
            <person name="Shukla A."/>
            <person name="Tetreau G."/>
            <person name="Wang Y."/>
            <person name="Xiong G.H."/>
            <person name="Traut W."/>
            <person name="Walsh T.K."/>
            <person name="Worley K.C."/>
            <person name="Wu D."/>
            <person name="Wu W."/>
            <person name="Wu Y.Q."/>
            <person name="Zhang X."/>
            <person name="Zou Z."/>
            <person name="Zucker H."/>
            <person name="Briscoe A.D."/>
            <person name="Burmester T."/>
            <person name="Clem R.J."/>
            <person name="Feyereisen R."/>
            <person name="Grimmelikhuijzen C.J.P."/>
            <person name="Hamodrakas S.J."/>
            <person name="Hansson B.S."/>
            <person name="Huguet E."/>
            <person name="Jermiin L.S."/>
            <person name="Lan Q."/>
            <person name="Lehman H.K."/>
            <person name="Lorenzen M."/>
            <person name="Merzendorfer H."/>
            <person name="Michalopoulos I."/>
            <person name="Morton D.B."/>
            <person name="Muthukrishnan S."/>
            <person name="Oakeshott J.G."/>
            <person name="Palmer W."/>
            <person name="Park Y."/>
            <person name="Passarelli A.L."/>
            <person name="Rozas J."/>
            <person name="Schwartz L.M."/>
            <person name="Smith W."/>
            <person name="Southgate A."/>
            <person name="Vilcinskas A."/>
            <person name="Vogt R."/>
            <person name="Wang P."/>
            <person name="Werren J."/>
            <person name="Yu X.Q."/>
            <person name="Zhou J.J."/>
            <person name="Brown S.J."/>
            <person name="Scherer S.E."/>
            <person name="Richards S."/>
            <person name="Blissard G.W."/>
        </authorList>
    </citation>
    <scope>NUCLEOTIDE SEQUENCE</scope>
</reference>
<dbReference type="OrthoDB" id="385235at2759"/>
<sequence>MALALRRTYMKAKNNLLCSTCVNTSPIVLPQLRSYSDDKFSNNPQFSSTTIMMEHGYNVQELPVVVRKLKDFSEIVEKPPVEPAKSPSDSHNYHLIQEEFQQCSDLRDVFTLLSKCTKITPNIALGAIERIYDLEKQSIDLDSKSIHINLAKGAILDKLLKVVVKTEDTQTILNILNTVSTFMEPYKHKFSDELLFRVLDNKLSVEQLCQFLKFLINNKSDPKYCETIDKLWVGFVERHADVNETNISHIFAILHGLKLSKKTVLNLLEQKLYDLWYKINVTSMQEILDTFVREKYLSMQSFVVVGRWLHTNIHVLDDDSLLDIITKLTRLNYTDDQIEKAVDKYMKLKCTKIKNYILIVGILNYCMQFQIRNEQLLNACSEYFMKNASNIPASFLKCIIYPFGFLNYNPSNLKFWKVAEETLLEKFDKMTTDDLSSIILSFTYLEKYPLPLVRRIFTAEYLIKVNDQAVMKKLYLIDTALSLECPQYAGPLLPKDQWSKPVPQDHRITNIISKTIDHFVNVAGSIDKLSTSILIPHFCSDETYFVDIMIHSKSLGSNNFDWKSKSGRNDNIAILINLPDHFCSDNERLVGPQLLRKKHLKMLGLKVVNIKYSVLSQFYTSYNAAGMRQYLIDSIENAESST</sequence>
<evidence type="ECO:0000313" key="2">
    <source>
        <dbReference type="EMBL" id="KAG6458156.1"/>
    </source>
</evidence>
<organism evidence="2 3">
    <name type="scientific">Manduca sexta</name>
    <name type="common">Tobacco hawkmoth</name>
    <name type="synonym">Tobacco hornworm</name>
    <dbReference type="NCBI Taxonomy" id="7130"/>
    <lineage>
        <taxon>Eukaryota</taxon>
        <taxon>Metazoa</taxon>
        <taxon>Ecdysozoa</taxon>
        <taxon>Arthropoda</taxon>
        <taxon>Hexapoda</taxon>
        <taxon>Insecta</taxon>
        <taxon>Pterygota</taxon>
        <taxon>Neoptera</taxon>
        <taxon>Endopterygota</taxon>
        <taxon>Lepidoptera</taxon>
        <taxon>Glossata</taxon>
        <taxon>Ditrysia</taxon>
        <taxon>Bombycoidea</taxon>
        <taxon>Sphingidae</taxon>
        <taxon>Sphinginae</taxon>
        <taxon>Sphingini</taxon>
        <taxon>Manduca</taxon>
    </lineage>
</organism>
<dbReference type="GO" id="GO:0044528">
    <property type="term" value="P:regulation of mitochondrial mRNA stability"/>
    <property type="evidence" value="ECO:0007669"/>
    <property type="project" value="InterPro"/>
</dbReference>
<evidence type="ECO:0000313" key="3">
    <source>
        <dbReference type="Proteomes" id="UP000791440"/>
    </source>
</evidence>
<reference evidence="2" key="2">
    <citation type="submission" date="2020-12" db="EMBL/GenBank/DDBJ databases">
        <authorList>
            <person name="Kanost M."/>
        </authorList>
    </citation>
    <scope>NUCLEOTIDE SEQUENCE</scope>
</reference>
<dbReference type="InterPro" id="IPR010622">
    <property type="entry name" value="FAST_Leu-rich"/>
</dbReference>
<keyword evidence="3" id="KW-1185">Reference proteome</keyword>
<accession>A0A921ZIL0</accession>
<feature type="domain" description="RAP" evidence="1">
    <location>
        <begin position="572"/>
        <end position="633"/>
    </location>
</feature>
<gene>
    <name evidence="2" type="ORF">O3G_MSEX010727</name>
</gene>
<proteinExistence type="predicted"/>
<dbReference type="Proteomes" id="UP000791440">
    <property type="component" value="Unassembled WGS sequence"/>
</dbReference>
<evidence type="ECO:0000259" key="1">
    <source>
        <dbReference type="PROSITE" id="PS51286"/>
    </source>
</evidence>
<dbReference type="InterPro" id="IPR013584">
    <property type="entry name" value="RAP"/>
</dbReference>
<name>A0A921ZIL0_MANSE</name>
<protein>
    <recommendedName>
        <fullName evidence="1">RAP domain-containing protein</fullName>
    </recommendedName>
</protein>
<dbReference type="PROSITE" id="PS51286">
    <property type="entry name" value="RAP"/>
    <property type="match status" value="1"/>
</dbReference>
<dbReference type="SMART" id="SM00952">
    <property type="entry name" value="RAP"/>
    <property type="match status" value="1"/>
</dbReference>
<dbReference type="EMBL" id="JH668574">
    <property type="protein sequence ID" value="KAG6458156.1"/>
    <property type="molecule type" value="Genomic_DNA"/>
</dbReference>
<comment type="caution">
    <text evidence="2">The sequence shown here is derived from an EMBL/GenBank/DDBJ whole genome shotgun (WGS) entry which is preliminary data.</text>
</comment>
<dbReference type="AlphaFoldDB" id="A0A921ZIL0"/>